<dbReference type="AlphaFoldDB" id="A0A212K773"/>
<accession>A0A212K773</accession>
<dbReference type="GO" id="GO:0030313">
    <property type="term" value="C:cell envelope"/>
    <property type="evidence" value="ECO:0007669"/>
    <property type="project" value="UniProtKB-SubCell"/>
</dbReference>
<dbReference type="InterPro" id="IPR036941">
    <property type="entry name" value="Rcpt_L-dom_sf"/>
</dbReference>
<dbReference type="PANTHER" id="PTHR31018:SF3">
    <property type="entry name" value="RECEPTOR PROTEIN-TYROSINE KINASE"/>
    <property type="match status" value="1"/>
</dbReference>
<keyword evidence="4 6" id="KW-0732">Signal</keyword>
<evidence type="ECO:0000256" key="5">
    <source>
        <dbReference type="ARBA" id="ARBA00023180"/>
    </source>
</evidence>
<evidence type="ECO:0008006" key="8">
    <source>
        <dbReference type="Google" id="ProtNLM"/>
    </source>
</evidence>
<evidence type="ECO:0000256" key="1">
    <source>
        <dbReference type="ARBA" id="ARBA00004191"/>
    </source>
</evidence>
<evidence type="ECO:0000256" key="4">
    <source>
        <dbReference type="ARBA" id="ARBA00022729"/>
    </source>
</evidence>
<sequence>MNILNKSFYLLLLAVIGLLSSCSDEDDPFAGKDNYIASFSLKQGDKEFNAVISDNVITVTAPEGISLNGAAATIKLSENATIYPDPKSVTEWDDEMQFAVTAYNGSQIRYKYTVVRSDIGIEGSVVLETQADVDAFGEKGITAIKGNLVIGRTIGTESDSISTLAPLLQLKEIGYSLIIHPTFSGKDLTGLDKLEKIGGEIRIDGARNLEKVNFPGLKTAGGMYIKNTLIGLADFPVLTSVSETLTLDCPLAGINFPKLKIVKGKLSLNTANGSNAMMSKISFPSLEETADLSFTYFKSTKKVDLPELKKVGAMTFSQLTMLSFINAPKLEVATGVITIPSTTYLTEVSFPAMTQATTLSIDSKYIKVLDFPKLKTVSDRLAITYAQIEGILDFKALERVEGELYLYDLPQMTALKLPAGIKYIGRLTIGTRTATPIKEINVKGLNIGELKVLGNSIQADKIIGDDVFKGTLTIASSGASYNNGYPGFPALEGFHEVDSLSLDGYVSYMDTVHIRGIRKINKTFRLENNNIKRYSMPDIEEVGGDFYFARLDQGVDKTLEFPKLKRVGGYFDLNVGSTQTRILRFPSLESVGGDFRLGTGYNADRSLEVVQFPVLKSIGGAMILNGYSSSYKNQLLKNLDGFASLEKAQSIEITNQMAIESYNGLKKVFGSLTGSGWKTSGNNYNPTYEDLQAGKWVKP</sequence>
<name>A0A212K773_9BACT</name>
<dbReference type="PANTHER" id="PTHR31018">
    <property type="entry name" value="SPORULATION-SPECIFIC PROTEIN-RELATED"/>
    <property type="match status" value="1"/>
</dbReference>
<dbReference type="SUPFAM" id="SSF52058">
    <property type="entry name" value="L domain-like"/>
    <property type="match status" value="1"/>
</dbReference>
<proteinExistence type="predicted"/>
<dbReference type="InterPro" id="IPR051648">
    <property type="entry name" value="CWI-Assembly_Regulator"/>
</dbReference>
<dbReference type="RefSeq" id="WP_296944736.1">
    <property type="nucleotide sequence ID" value="NZ_LT599032.1"/>
</dbReference>
<evidence type="ECO:0000313" key="7">
    <source>
        <dbReference type="EMBL" id="SBW07467.1"/>
    </source>
</evidence>
<feature type="signal peptide" evidence="6">
    <location>
        <begin position="1"/>
        <end position="25"/>
    </location>
</feature>
<dbReference type="PROSITE" id="PS51257">
    <property type="entry name" value="PROKAR_LIPOPROTEIN"/>
    <property type="match status" value="1"/>
</dbReference>
<evidence type="ECO:0000256" key="3">
    <source>
        <dbReference type="ARBA" id="ARBA00022525"/>
    </source>
</evidence>
<organism evidence="7">
    <name type="scientific">uncultured Dysgonomonas sp</name>
    <dbReference type="NCBI Taxonomy" id="206096"/>
    <lineage>
        <taxon>Bacteria</taxon>
        <taxon>Pseudomonadati</taxon>
        <taxon>Bacteroidota</taxon>
        <taxon>Bacteroidia</taxon>
        <taxon>Bacteroidales</taxon>
        <taxon>Dysgonomonadaceae</taxon>
        <taxon>Dysgonomonas</taxon>
        <taxon>environmental samples</taxon>
    </lineage>
</organism>
<keyword evidence="5" id="KW-0325">Glycoprotein</keyword>
<dbReference type="Gene3D" id="3.80.20.20">
    <property type="entry name" value="Receptor L-domain"/>
    <property type="match status" value="1"/>
</dbReference>
<reference evidence="7" key="1">
    <citation type="submission" date="2016-04" db="EMBL/GenBank/DDBJ databases">
        <authorList>
            <person name="Evans L.H."/>
            <person name="Alamgir A."/>
            <person name="Owens N."/>
            <person name="Weber N.D."/>
            <person name="Virtaneva K."/>
            <person name="Barbian K."/>
            <person name="Babar A."/>
            <person name="Rosenke K."/>
        </authorList>
    </citation>
    <scope>NUCLEOTIDE SEQUENCE</scope>
    <source>
        <strain evidence="7">86-1</strain>
    </source>
</reference>
<dbReference type="Gene3D" id="2.60.40.2340">
    <property type="match status" value="1"/>
</dbReference>
<feature type="chain" id="PRO_5012148838" description="Receptor L-domain domain-containing protein" evidence="6">
    <location>
        <begin position="26"/>
        <end position="699"/>
    </location>
</feature>
<gene>
    <name evidence="7" type="ORF">KL86DYS1_31674</name>
</gene>
<protein>
    <recommendedName>
        <fullName evidence="8">Receptor L-domain domain-containing protein</fullName>
    </recommendedName>
</protein>
<keyword evidence="2" id="KW-0134">Cell wall</keyword>
<keyword evidence="3" id="KW-0964">Secreted</keyword>
<comment type="subcellular location">
    <subcellularLocation>
        <location evidence="1">Secreted</location>
        <location evidence="1">Cell wall</location>
    </subcellularLocation>
</comment>
<dbReference type="EMBL" id="FLUM01000003">
    <property type="protein sequence ID" value="SBW07467.1"/>
    <property type="molecule type" value="Genomic_DNA"/>
</dbReference>
<evidence type="ECO:0000256" key="6">
    <source>
        <dbReference type="SAM" id="SignalP"/>
    </source>
</evidence>
<evidence type="ECO:0000256" key="2">
    <source>
        <dbReference type="ARBA" id="ARBA00022512"/>
    </source>
</evidence>